<feature type="compositionally biased region" description="Acidic residues" evidence="3">
    <location>
        <begin position="382"/>
        <end position="394"/>
    </location>
</feature>
<evidence type="ECO:0000256" key="3">
    <source>
        <dbReference type="SAM" id="MobiDB-lite"/>
    </source>
</evidence>
<dbReference type="GO" id="GO:0003677">
    <property type="term" value="F:DNA binding"/>
    <property type="evidence" value="ECO:0007669"/>
    <property type="project" value="UniProtKB-KW"/>
</dbReference>
<evidence type="ECO:0000256" key="1">
    <source>
        <dbReference type="ARBA" id="ARBA00023125"/>
    </source>
</evidence>
<evidence type="ECO:0000313" key="5">
    <source>
        <dbReference type="EMBL" id="CAE5957000.1"/>
    </source>
</evidence>
<feature type="compositionally biased region" description="Low complexity" evidence="3">
    <location>
        <begin position="217"/>
        <end position="226"/>
    </location>
</feature>
<sequence>MWNDEADRLLLKNFGSLYPSKCSELIRVLGGRFSIEQCLERIDDLDRKKKNNWCAYDEPGVCKKKHLCNFQHKKVYERVGEERVLEVDPLRTLAEKKIARMMQESQEDKWRQRLRLGNPHVEKKSQSYNTEKGFEREHKGLEKHVQAHLRKQDVARNKIAQRQDAPAAILQAKKLNDPDAVRKRSKMCCASDLLAKNEELTEGSAATRALLTSYSQTPRQGMTPMRRTPRRTPAGKMTPMRTHKRTPAGKGDAIMMEAESLARLRDSQKPLLGGENPELHPSDFTGVTPRKKEIQTPNPMSTPSMSPGVSGLTPRIGLTPSRDGSSFPMTPKGTPFRVQLHINEDMDMHESAKLERQRREEARRSLRSGLTGQIVAQPPREESEEPAEKIEEDMSDKIAREKAEEEARQQALLKKRSKVLQRDLPRTSTASLEVIRNSLLSADGDKISVVPPTPIEVDDKMVREELLQLLEHDNAKYPLDEKAEKKKGAKNRANRSASQVLAIDDFDENELQEADKMIKEEGKFLCVSMGHENKSLDDFVEANNTWRESESQ</sequence>
<evidence type="ECO:0000313" key="6">
    <source>
        <dbReference type="Proteomes" id="UP000682877"/>
    </source>
</evidence>
<dbReference type="Proteomes" id="UP000682877">
    <property type="component" value="Chromosome 1"/>
</dbReference>
<keyword evidence="6" id="KW-1185">Reference proteome</keyword>
<gene>
    <name evidence="5" type="ORF">AARE701A_LOCUS748</name>
</gene>
<feature type="compositionally biased region" description="Basic and acidic residues" evidence="3">
    <location>
        <begin position="395"/>
        <end position="408"/>
    </location>
</feature>
<dbReference type="PANTHER" id="PTHR45885:SF1">
    <property type="entry name" value="CELL DIVISION CYCLE 5-LIKE PROTEIN"/>
    <property type="match status" value="1"/>
</dbReference>
<organism evidence="5 6">
    <name type="scientific">Arabidopsis arenosa</name>
    <name type="common">Sand rock-cress</name>
    <name type="synonym">Cardaminopsis arenosa</name>
    <dbReference type="NCBI Taxonomy" id="38785"/>
    <lineage>
        <taxon>Eukaryota</taxon>
        <taxon>Viridiplantae</taxon>
        <taxon>Streptophyta</taxon>
        <taxon>Embryophyta</taxon>
        <taxon>Tracheophyta</taxon>
        <taxon>Spermatophyta</taxon>
        <taxon>Magnoliopsida</taxon>
        <taxon>eudicotyledons</taxon>
        <taxon>Gunneridae</taxon>
        <taxon>Pentapetalae</taxon>
        <taxon>rosids</taxon>
        <taxon>malvids</taxon>
        <taxon>Brassicales</taxon>
        <taxon>Brassicaceae</taxon>
        <taxon>Camelineae</taxon>
        <taxon>Arabidopsis</taxon>
    </lineage>
</organism>
<dbReference type="GO" id="GO:0000974">
    <property type="term" value="C:Prp19 complex"/>
    <property type="evidence" value="ECO:0007669"/>
    <property type="project" value="InterPro"/>
</dbReference>
<feature type="compositionally biased region" description="Basic and acidic residues" evidence="3">
    <location>
        <begin position="352"/>
        <end position="364"/>
    </location>
</feature>
<dbReference type="GO" id="GO:0000398">
    <property type="term" value="P:mRNA splicing, via spliceosome"/>
    <property type="evidence" value="ECO:0007669"/>
    <property type="project" value="InterPro"/>
</dbReference>
<feature type="compositionally biased region" description="Low complexity" evidence="3">
    <location>
        <begin position="296"/>
        <end position="307"/>
    </location>
</feature>
<feature type="region of interest" description="Disordered" evidence="3">
    <location>
        <begin position="269"/>
        <end position="335"/>
    </location>
</feature>
<keyword evidence="1" id="KW-0238">DNA-binding</keyword>
<dbReference type="GO" id="GO:0005681">
    <property type="term" value="C:spliceosomal complex"/>
    <property type="evidence" value="ECO:0007669"/>
    <property type="project" value="TreeGrafter"/>
</dbReference>
<keyword evidence="2" id="KW-0539">Nucleus</keyword>
<dbReference type="AlphaFoldDB" id="A0A8S1ZCG2"/>
<dbReference type="EMBL" id="LR999451">
    <property type="protein sequence ID" value="CAE5957000.1"/>
    <property type="molecule type" value="Genomic_DNA"/>
</dbReference>
<name>A0A8S1ZCG2_ARAAE</name>
<feature type="region of interest" description="Disordered" evidence="3">
    <location>
        <begin position="217"/>
        <end position="248"/>
    </location>
</feature>
<evidence type="ECO:0000259" key="4">
    <source>
        <dbReference type="Pfam" id="PF11831"/>
    </source>
</evidence>
<protein>
    <recommendedName>
        <fullName evidence="4">Pre-mRNA splicing factor component Cdc5p/Cef1 C-terminal domain-containing protein</fullName>
    </recommendedName>
</protein>
<feature type="domain" description="Pre-mRNA splicing factor component Cdc5p/Cef1 C-terminal" evidence="4">
    <location>
        <begin position="296"/>
        <end position="536"/>
    </location>
</feature>
<dbReference type="PANTHER" id="PTHR45885">
    <property type="entry name" value="CELL DIVISION CYCLE 5-LIKE PROTEIN"/>
    <property type="match status" value="1"/>
</dbReference>
<dbReference type="Pfam" id="PF11831">
    <property type="entry name" value="Myb_Cef"/>
    <property type="match status" value="1"/>
</dbReference>
<evidence type="ECO:0000256" key="2">
    <source>
        <dbReference type="ARBA" id="ARBA00023242"/>
    </source>
</evidence>
<dbReference type="InterPro" id="IPR021786">
    <property type="entry name" value="Cdc5p/Cef1_C"/>
</dbReference>
<reference evidence="5" key="1">
    <citation type="submission" date="2021-01" db="EMBL/GenBank/DDBJ databases">
        <authorList>
            <person name="Bezrukov I."/>
        </authorList>
    </citation>
    <scope>NUCLEOTIDE SEQUENCE</scope>
</reference>
<dbReference type="InterPro" id="IPR047242">
    <property type="entry name" value="CDC5L/Cef1"/>
</dbReference>
<feature type="region of interest" description="Disordered" evidence="3">
    <location>
        <begin position="352"/>
        <end position="411"/>
    </location>
</feature>
<proteinExistence type="predicted"/>
<accession>A0A8S1ZCG2</accession>